<dbReference type="Gene3D" id="3.20.20.70">
    <property type="entry name" value="Aldolase class I"/>
    <property type="match status" value="1"/>
</dbReference>
<organism evidence="8 9">
    <name type="scientific">Methylomonas koyamae</name>
    <dbReference type="NCBI Taxonomy" id="702114"/>
    <lineage>
        <taxon>Bacteria</taxon>
        <taxon>Pseudomonadati</taxon>
        <taxon>Pseudomonadota</taxon>
        <taxon>Gammaproteobacteria</taxon>
        <taxon>Methylococcales</taxon>
        <taxon>Methylococcaceae</taxon>
        <taxon>Methylomonas</taxon>
    </lineage>
</organism>
<evidence type="ECO:0000256" key="4">
    <source>
        <dbReference type="ARBA" id="ARBA00023004"/>
    </source>
</evidence>
<dbReference type="RefSeq" id="WP_064029495.1">
    <property type="nucleotide sequence ID" value="NZ_LUUK01000177.1"/>
</dbReference>
<reference evidence="9" key="1">
    <citation type="submission" date="2016-03" db="EMBL/GenBank/DDBJ databases">
        <authorList>
            <person name="Heylen K."/>
            <person name="De Vos P."/>
            <person name="Vekeman B."/>
        </authorList>
    </citation>
    <scope>NUCLEOTIDE SEQUENCE [LARGE SCALE GENOMIC DNA]</scope>
    <source>
        <strain evidence="9">R-45383</strain>
    </source>
</reference>
<dbReference type="InterPro" id="IPR024521">
    <property type="entry name" value="ArsS-like_C"/>
</dbReference>
<keyword evidence="3" id="KW-0479">Metal-binding</keyword>
<dbReference type="GO" id="GO:0003824">
    <property type="term" value="F:catalytic activity"/>
    <property type="evidence" value="ECO:0007669"/>
    <property type="project" value="InterPro"/>
</dbReference>
<sequence length="324" mass="35890">MRDSKPFLLHSDFPEIVRQPLQTLQVNLGYLCNLSCVHCHVNAGPKRTELMSHDVIEQVLALADANNVQTLDLTGGAPEMHPEFRYLVRAARDCGMTVIDRCNLTILEAEGYQDMAKFLAGQQVEIIASLPCYLEDNVDKQRGKGVFRDSLAALKRLNRLGYGQADSDLALHLVFNPQDAGLPPDQQTLEHAYKQHLQSHYGIVFNRLYAIANMPIQRFGSQLLSQGRLEAYMTLLKNSFQPGNLDNLMCLSTLSIDWQGYVYDCDFNQMLDLPLGAVEKPKVHIRDLPGIDLHQGRIATAAHCYGCTASQGSSCGGALMGSSP</sequence>
<dbReference type="EMBL" id="LUUK01000177">
    <property type="protein sequence ID" value="OAI17556.1"/>
    <property type="molecule type" value="Genomic_DNA"/>
</dbReference>
<keyword evidence="5" id="KW-0411">Iron-sulfur</keyword>
<evidence type="ECO:0000313" key="8">
    <source>
        <dbReference type="EMBL" id="OAI17556.1"/>
    </source>
</evidence>
<dbReference type="GO" id="GO:0046872">
    <property type="term" value="F:metal ion binding"/>
    <property type="evidence" value="ECO:0007669"/>
    <property type="project" value="UniProtKB-KW"/>
</dbReference>
<comment type="caution">
    <text evidence="8">The sequence shown here is derived from an EMBL/GenBank/DDBJ whole genome shotgun (WGS) entry which is preliminary data.</text>
</comment>
<dbReference type="Pfam" id="PF12345">
    <property type="entry name" value="DUF3641"/>
    <property type="match status" value="1"/>
</dbReference>
<feature type="domain" description="Radical SAM core" evidence="6">
    <location>
        <begin position="27"/>
        <end position="162"/>
    </location>
</feature>
<evidence type="ECO:0000256" key="2">
    <source>
        <dbReference type="ARBA" id="ARBA00022691"/>
    </source>
</evidence>
<keyword evidence="4" id="KW-0408">Iron</keyword>
<dbReference type="STRING" id="702114.A1355_07920"/>
<dbReference type="SUPFAM" id="SSF102114">
    <property type="entry name" value="Radical SAM enzymes"/>
    <property type="match status" value="1"/>
</dbReference>
<dbReference type="InterPro" id="IPR026351">
    <property type="entry name" value="rSAM_ArsS-like"/>
</dbReference>
<dbReference type="InterPro" id="IPR007197">
    <property type="entry name" value="rSAM"/>
</dbReference>
<comment type="cofactor">
    <cofactor evidence="1">
        <name>[4Fe-4S] cluster</name>
        <dbReference type="ChEBI" id="CHEBI:49883"/>
    </cofactor>
</comment>
<dbReference type="InterPro" id="IPR013785">
    <property type="entry name" value="Aldolase_TIM"/>
</dbReference>
<name>A0A177NHG5_9GAMM</name>
<dbReference type="Pfam" id="PF04055">
    <property type="entry name" value="Radical_SAM"/>
    <property type="match status" value="1"/>
</dbReference>
<dbReference type="Proteomes" id="UP000077628">
    <property type="component" value="Unassembled WGS sequence"/>
</dbReference>
<evidence type="ECO:0000256" key="5">
    <source>
        <dbReference type="ARBA" id="ARBA00023014"/>
    </source>
</evidence>
<dbReference type="AlphaFoldDB" id="A0A177NHG5"/>
<evidence type="ECO:0000256" key="1">
    <source>
        <dbReference type="ARBA" id="ARBA00001966"/>
    </source>
</evidence>
<dbReference type="InterPro" id="IPR058240">
    <property type="entry name" value="rSAM_sf"/>
</dbReference>
<dbReference type="SFLD" id="SFLDG01067">
    <property type="entry name" value="SPASM/twitch_domain_containing"/>
    <property type="match status" value="1"/>
</dbReference>
<evidence type="ECO:0000259" key="6">
    <source>
        <dbReference type="Pfam" id="PF04055"/>
    </source>
</evidence>
<evidence type="ECO:0000256" key="3">
    <source>
        <dbReference type="ARBA" id="ARBA00022723"/>
    </source>
</evidence>
<protein>
    <submittedName>
        <fullName evidence="8">Radical SAM protein</fullName>
    </submittedName>
</protein>
<dbReference type="PANTHER" id="PTHR43728">
    <property type="entry name" value="SLR0304 PROTEIN"/>
    <property type="match status" value="1"/>
</dbReference>
<dbReference type="PANTHER" id="PTHR43728:SF1">
    <property type="entry name" value="FE-S OXIDOREDUCTASE"/>
    <property type="match status" value="1"/>
</dbReference>
<feature type="domain" description="Arsenosugar biosynthesis radical SAM protein ArsS-like C-terminal" evidence="7">
    <location>
        <begin position="182"/>
        <end position="318"/>
    </location>
</feature>
<proteinExistence type="predicted"/>
<dbReference type="NCBIfam" id="TIGR04167">
    <property type="entry name" value="rSAM_SeCys"/>
    <property type="match status" value="1"/>
</dbReference>
<gene>
    <name evidence="8" type="ORF">A1355_07920</name>
</gene>
<dbReference type="GO" id="GO:0051536">
    <property type="term" value="F:iron-sulfur cluster binding"/>
    <property type="evidence" value="ECO:0007669"/>
    <property type="project" value="UniProtKB-KW"/>
</dbReference>
<dbReference type="OrthoDB" id="9810775at2"/>
<dbReference type="CDD" id="cd01335">
    <property type="entry name" value="Radical_SAM"/>
    <property type="match status" value="1"/>
</dbReference>
<evidence type="ECO:0000259" key="7">
    <source>
        <dbReference type="Pfam" id="PF12345"/>
    </source>
</evidence>
<dbReference type="SFLD" id="SFLDS00029">
    <property type="entry name" value="Radical_SAM"/>
    <property type="match status" value="1"/>
</dbReference>
<keyword evidence="2" id="KW-0949">S-adenosyl-L-methionine</keyword>
<keyword evidence="9" id="KW-1185">Reference proteome</keyword>
<accession>A0A177NHG5</accession>
<evidence type="ECO:0000313" key="9">
    <source>
        <dbReference type="Proteomes" id="UP000077628"/>
    </source>
</evidence>